<dbReference type="AlphaFoldDB" id="A0A0S4LM76"/>
<gene>
    <name evidence="1" type="ORF">COMA2_50186</name>
</gene>
<dbReference type="Proteomes" id="UP000198736">
    <property type="component" value="Unassembled WGS sequence"/>
</dbReference>
<reference evidence="2" key="1">
    <citation type="submission" date="2015-10" db="EMBL/GenBank/DDBJ databases">
        <authorList>
            <person name="Luecker S."/>
            <person name="Luecker S."/>
        </authorList>
    </citation>
    <scope>NUCLEOTIDE SEQUENCE [LARGE SCALE GENOMIC DNA]</scope>
</reference>
<accession>A0A0S4LM76</accession>
<proteinExistence type="predicted"/>
<keyword evidence="2" id="KW-1185">Reference proteome</keyword>
<sequence>MLKVLPDQSVLTVGQGKQTANVRQDSTTIVWPLSISVAQRALFGLAQSLI</sequence>
<organism evidence="1 2">
    <name type="scientific">Candidatus Nitrospira nitrificans</name>
    <dbReference type="NCBI Taxonomy" id="1742973"/>
    <lineage>
        <taxon>Bacteria</taxon>
        <taxon>Pseudomonadati</taxon>
        <taxon>Nitrospirota</taxon>
        <taxon>Nitrospiria</taxon>
        <taxon>Nitrospirales</taxon>
        <taxon>Nitrospiraceae</taxon>
        <taxon>Nitrospira</taxon>
    </lineage>
</organism>
<evidence type="ECO:0000313" key="1">
    <source>
        <dbReference type="EMBL" id="CUS38636.1"/>
    </source>
</evidence>
<evidence type="ECO:0000313" key="2">
    <source>
        <dbReference type="Proteomes" id="UP000198736"/>
    </source>
</evidence>
<protein>
    <submittedName>
        <fullName evidence="1">Uncharacterized protein</fullName>
    </submittedName>
</protein>
<dbReference type="EMBL" id="CZPZ01000032">
    <property type="protein sequence ID" value="CUS38636.1"/>
    <property type="molecule type" value="Genomic_DNA"/>
</dbReference>
<name>A0A0S4LM76_9BACT</name>